<dbReference type="SUPFAM" id="SSF51735">
    <property type="entry name" value="NAD(P)-binding Rossmann-fold domains"/>
    <property type="match status" value="1"/>
</dbReference>
<evidence type="ECO:0000256" key="2">
    <source>
        <dbReference type="ARBA" id="ARBA00023445"/>
    </source>
</evidence>
<dbReference type="PANTHER" id="PTHR10366:SF814">
    <property type="entry name" value="NAD-DEPENDENT EPIMERASE_DEHYDRATASE DOMAIN-CONTAINING PROTEIN"/>
    <property type="match status" value="1"/>
</dbReference>
<name>A0A232LMN9_9EURO</name>
<dbReference type="InterPro" id="IPR036291">
    <property type="entry name" value="NAD(P)-bd_dom_sf"/>
</dbReference>
<comment type="similarity">
    <text evidence="2">Belongs to the NAD(P)-dependent epimerase/dehydratase family. Dihydroflavonol-4-reductase subfamily.</text>
</comment>
<dbReference type="OrthoDB" id="2735536at2759"/>
<evidence type="ECO:0000313" key="5">
    <source>
        <dbReference type="Proteomes" id="UP000243515"/>
    </source>
</evidence>
<organism evidence="4 5">
    <name type="scientific">Elaphomyces granulatus</name>
    <dbReference type="NCBI Taxonomy" id="519963"/>
    <lineage>
        <taxon>Eukaryota</taxon>
        <taxon>Fungi</taxon>
        <taxon>Dikarya</taxon>
        <taxon>Ascomycota</taxon>
        <taxon>Pezizomycotina</taxon>
        <taxon>Eurotiomycetes</taxon>
        <taxon>Eurotiomycetidae</taxon>
        <taxon>Eurotiales</taxon>
        <taxon>Elaphomycetaceae</taxon>
        <taxon>Elaphomyces</taxon>
    </lineage>
</organism>
<dbReference type="Pfam" id="PF01370">
    <property type="entry name" value="Epimerase"/>
    <property type="match status" value="1"/>
</dbReference>
<reference evidence="4 5" key="1">
    <citation type="journal article" date="2015" name="Environ. Microbiol.">
        <title>Metagenome sequence of Elaphomyces granulatus from sporocarp tissue reveals Ascomycota ectomycorrhizal fingerprints of genome expansion and a Proteobacteria-rich microbiome.</title>
        <authorList>
            <person name="Quandt C.A."/>
            <person name="Kohler A."/>
            <person name="Hesse C.N."/>
            <person name="Sharpton T.J."/>
            <person name="Martin F."/>
            <person name="Spatafora J.W."/>
        </authorList>
    </citation>
    <scope>NUCLEOTIDE SEQUENCE [LARGE SCALE GENOMIC DNA]</scope>
    <source>
        <strain evidence="4 5">OSC145934</strain>
    </source>
</reference>
<gene>
    <name evidence="4" type="ORF">Egran_06811</name>
</gene>
<accession>A0A232LMN9</accession>
<comment type="caution">
    <text evidence="4">The sequence shown here is derived from an EMBL/GenBank/DDBJ whole genome shotgun (WGS) entry which is preliminary data.</text>
</comment>
<feature type="domain" description="NAD-dependent epimerase/dehydratase" evidence="3">
    <location>
        <begin position="12"/>
        <end position="272"/>
    </location>
</feature>
<sequence>MDPQKEGTGKHVLLTGANGFVATHILADLLDRDYSVTATVRSESKAEIMLKGHPSWKTKVNFQYVPDITTDGAFDQVFKEGRPFDYIIHAASPVNLEVEDIQGSLINPAVRGTNSILKSANKYGGPTLRRFVLLASAVGILNSFEDLSKPGKPYTEKDWNPVTAAQAIEKKDPVLGYNVSKKLAEKAAWDFMHNNETGFDLTAICPDIIIGPMIHTMFGPKSVNVTNRFAIYNFIDGTHKKIDGVTFPFWHYVDVRDVARAHVDSLTNQAASGQRIILVSDLLTPQLVVNVIRKNFPELRSRVPEGNPSQILPTGIQPTGWDTRVSLNILSKGSKSKSWKYIDLETCVVDAVKSMIDADVISRKS</sequence>
<evidence type="ECO:0000259" key="3">
    <source>
        <dbReference type="Pfam" id="PF01370"/>
    </source>
</evidence>
<dbReference type="AlphaFoldDB" id="A0A232LMN9"/>
<keyword evidence="5" id="KW-1185">Reference proteome</keyword>
<dbReference type="EMBL" id="NPHW01007013">
    <property type="protein sequence ID" value="OXV05421.1"/>
    <property type="molecule type" value="Genomic_DNA"/>
</dbReference>
<evidence type="ECO:0000313" key="4">
    <source>
        <dbReference type="EMBL" id="OXV05421.1"/>
    </source>
</evidence>
<dbReference type="InterPro" id="IPR050425">
    <property type="entry name" value="NAD(P)_dehydrat-like"/>
</dbReference>
<protein>
    <recommendedName>
        <fullName evidence="3">NAD-dependent epimerase/dehydratase domain-containing protein</fullName>
    </recommendedName>
</protein>
<keyword evidence="1" id="KW-0560">Oxidoreductase</keyword>
<evidence type="ECO:0000256" key="1">
    <source>
        <dbReference type="ARBA" id="ARBA00023002"/>
    </source>
</evidence>
<dbReference type="Proteomes" id="UP000243515">
    <property type="component" value="Unassembled WGS sequence"/>
</dbReference>
<dbReference type="InterPro" id="IPR001509">
    <property type="entry name" value="Epimerase_deHydtase"/>
</dbReference>
<dbReference type="Gene3D" id="3.40.50.720">
    <property type="entry name" value="NAD(P)-binding Rossmann-like Domain"/>
    <property type="match status" value="1"/>
</dbReference>
<proteinExistence type="inferred from homology"/>
<dbReference type="PANTHER" id="PTHR10366">
    <property type="entry name" value="NAD DEPENDENT EPIMERASE/DEHYDRATASE"/>
    <property type="match status" value="1"/>
</dbReference>
<dbReference type="GO" id="GO:0016616">
    <property type="term" value="F:oxidoreductase activity, acting on the CH-OH group of donors, NAD or NADP as acceptor"/>
    <property type="evidence" value="ECO:0007669"/>
    <property type="project" value="TreeGrafter"/>
</dbReference>